<sequence length="349" mass="37094">MAWRNLSSIKVHSLLGETTRTRPSGSTHRAERDTRSTVQSHKYRFCSLLMATARTLHRQLRRRVAAALLVVATTCIALSAIAPAPVAAAAPTLATTSATAATDAVGQAAATLGASAPATTPPPPPPAAGDDDAFFSTFRDLCLNRSSANDISKCLPAIAAACKAFNAKIDAGLGDATSGSIDLISVARDALASGDPASQARATACAVATVDSSGGRRNCHRVDLRKKVALPDKLRSRLVAQAPKRLVRMCGQILYEIPACRFTELRADKCLGLFRQGKSTFETSRDFKETVSVSVLRDPKSYTETVTRTVPVHVDCCSLSDRCLCQLKKKLGNNNTIPCLAKKELQACK</sequence>
<feature type="compositionally biased region" description="Polar residues" evidence="1">
    <location>
        <begin position="14"/>
        <end position="27"/>
    </location>
</feature>
<dbReference type="EMBL" id="NCVQ01000010">
    <property type="protein sequence ID" value="PWZ06849.1"/>
    <property type="molecule type" value="Genomic_DNA"/>
</dbReference>
<protein>
    <submittedName>
        <fullName evidence="3">Uncharacterized protein</fullName>
    </submittedName>
</protein>
<feature type="region of interest" description="Disordered" evidence="1">
    <location>
        <begin position="14"/>
        <end position="36"/>
    </location>
</feature>
<evidence type="ECO:0000256" key="2">
    <source>
        <dbReference type="SAM" id="Phobius"/>
    </source>
</evidence>
<dbReference type="AlphaFoldDB" id="A0A3L6DEC0"/>
<keyword evidence="2" id="KW-1133">Transmembrane helix</keyword>
<gene>
    <name evidence="3" type="ORF">Zm00014a_017054</name>
</gene>
<dbReference type="Proteomes" id="UP000251960">
    <property type="component" value="Chromosome 9"/>
</dbReference>
<name>A0A3L6DEC0_MAIZE</name>
<evidence type="ECO:0000256" key="1">
    <source>
        <dbReference type="SAM" id="MobiDB-lite"/>
    </source>
</evidence>
<evidence type="ECO:0000313" key="3">
    <source>
        <dbReference type="EMBL" id="PWZ06849.1"/>
    </source>
</evidence>
<feature type="transmembrane region" description="Helical" evidence="2">
    <location>
        <begin position="64"/>
        <end position="82"/>
    </location>
</feature>
<evidence type="ECO:0000313" key="4">
    <source>
        <dbReference type="Proteomes" id="UP000251960"/>
    </source>
</evidence>
<dbReference type="ExpressionAtlas" id="A0A3L6DEC0">
    <property type="expression patterns" value="baseline and differential"/>
</dbReference>
<keyword evidence="2" id="KW-0812">Transmembrane</keyword>
<reference evidence="3 4" key="1">
    <citation type="journal article" date="2018" name="Nat. Genet.">
        <title>Extensive intraspecific gene order and gene structural variations between Mo17 and other maize genomes.</title>
        <authorList>
            <person name="Sun S."/>
            <person name="Zhou Y."/>
            <person name="Chen J."/>
            <person name="Shi J."/>
            <person name="Zhao H."/>
            <person name="Zhao H."/>
            <person name="Song W."/>
            <person name="Zhang M."/>
            <person name="Cui Y."/>
            <person name="Dong X."/>
            <person name="Liu H."/>
            <person name="Ma X."/>
            <person name="Jiao Y."/>
            <person name="Wang B."/>
            <person name="Wei X."/>
            <person name="Stein J.C."/>
            <person name="Glaubitz J.C."/>
            <person name="Lu F."/>
            <person name="Yu G."/>
            <person name="Liang C."/>
            <person name="Fengler K."/>
            <person name="Li B."/>
            <person name="Rafalski A."/>
            <person name="Schnable P.S."/>
            <person name="Ware D.H."/>
            <person name="Buckler E.S."/>
            <person name="Lai J."/>
        </authorList>
    </citation>
    <scope>NUCLEOTIDE SEQUENCE [LARGE SCALE GENOMIC DNA]</scope>
    <source>
        <strain evidence="4">cv. Missouri 17</strain>
        <tissue evidence="3">Seedling</tissue>
    </source>
</reference>
<keyword evidence="2" id="KW-0472">Membrane</keyword>
<organism evidence="3 4">
    <name type="scientific">Zea mays</name>
    <name type="common">Maize</name>
    <dbReference type="NCBI Taxonomy" id="4577"/>
    <lineage>
        <taxon>Eukaryota</taxon>
        <taxon>Viridiplantae</taxon>
        <taxon>Streptophyta</taxon>
        <taxon>Embryophyta</taxon>
        <taxon>Tracheophyta</taxon>
        <taxon>Spermatophyta</taxon>
        <taxon>Magnoliopsida</taxon>
        <taxon>Liliopsida</taxon>
        <taxon>Poales</taxon>
        <taxon>Poaceae</taxon>
        <taxon>PACMAD clade</taxon>
        <taxon>Panicoideae</taxon>
        <taxon>Andropogonodae</taxon>
        <taxon>Andropogoneae</taxon>
        <taxon>Tripsacinae</taxon>
        <taxon>Zea</taxon>
    </lineage>
</organism>
<comment type="caution">
    <text evidence="3">The sequence shown here is derived from an EMBL/GenBank/DDBJ whole genome shotgun (WGS) entry which is preliminary data.</text>
</comment>
<proteinExistence type="predicted"/>
<accession>A0A3L6DEC0</accession>